<evidence type="ECO:0000313" key="1">
    <source>
        <dbReference type="EMBL" id="RCX18210.1"/>
    </source>
</evidence>
<keyword evidence="2" id="KW-1185">Reference proteome</keyword>
<dbReference type="EMBL" id="QPJW01000007">
    <property type="protein sequence ID" value="RCX18210.1"/>
    <property type="molecule type" value="Genomic_DNA"/>
</dbReference>
<dbReference type="AlphaFoldDB" id="A0A369B9M0"/>
<protein>
    <submittedName>
        <fullName evidence="1">Uncharacterized protein</fullName>
    </submittedName>
</protein>
<accession>A0A369B9M0</accession>
<sequence>MIPKNRPTAIVRTFYVLAPFKFNTATGNPCKQIFIRSIEDKRYVAGAFYCAIGSDILHSADKGFGDNINVFSVPNMNSNANLQCFAL</sequence>
<dbReference type="Proteomes" id="UP000253090">
    <property type="component" value="Unassembled WGS sequence"/>
</dbReference>
<comment type="caution">
    <text evidence="1">The sequence shown here is derived from an EMBL/GenBank/DDBJ whole genome shotgun (WGS) entry which is preliminary data.</text>
</comment>
<evidence type="ECO:0000313" key="2">
    <source>
        <dbReference type="Proteomes" id="UP000253090"/>
    </source>
</evidence>
<organism evidence="1 2">
    <name type="scientific">Fontibacillus phaseoli</name>
    <dbReference type="NCBI Taxonomy" id="1416533"/>
    <lineage>
        <taxon>Bacteria</taxon>
        <taxon>Bacillati</taxon>
        <taxon>Bacillota</taxon>
        <taxon>Bacilli</taxon>
        <taxon>Bacillales</taxon>
        <taxon>Paenibacillaceae</taxon>
        <taxon>Fontibacillus</taxon>
    </lineage>
</organism>
<gene>
    <name evidence="1" type="ORF">DFP94_107165</name>
</gene>
<name>A0A369B9M0_9BACL</name>
<proteinExistence type="predicted"/>
<reference evidence="1 2" key="1">
    <citation type="submission" date="2018-07" db="EMBL/GenBank/DDBJ databases">
        <title>Genomic Encyclopedia of Type Strains, Phase III (KMG-III): the genomes of soil and plant-associated and newly described type strains.</title>
        <authorList>
            <person name="Whitman W."/>
        </authorList>
    </citation>
    <scope>NUCLEOTIDE SEQUENCE [LARGE SCALE GENOMIC DNA]</scope>
    <source>
        <strain evidence="1 2">CECT 8333</strain>
    </source>
</reference>